<protein>
    <submittedName>
        <fullName evidence="2">Serpentine Receptor, class J</fullName>
    </submittedName>
</protein>
<keyword evidence="1" id="KW-0472">Membrane</keyword>
<evidence type="ECO:0000313" key="4">
    <source>
        <dbReference type="WormBase" id="Y45G12A.1"/>
    </source>
</evidence>
<gene>
    <name evidence="2 4" type="primary">srj-55</name>
    <name evidence="2" type="ORF">CELE_Y45G12A.1</name>
    <name evidence="4" type="ORF">Y45G12A.1</name>
</gene>
<dbReference type="InParanoid" id="Q9N4Z1"/>
<dbReference type="HOGENOM" id="CLU_036335_0_0_1"/>
<feature type="transmembrane region" description="Helical" evidence="1">
    <location>
        <begin position="87"/>
        <end position="115"/>
    </location>
</feature>
<dbReference type="RefSeq" id="NP_503773.2">
    <property type="nucleotide sequence ID" value="NM_071372.2"/>
</dbReference>
<evidence type="ECO:0000256" key="1">
    <source>
        <dbReference type="SAM" id="Phobius"/>
    </source>
</evidence>
<dbReference type="PANTHER" id="PTHR45907:SF24">
    <property type="entry name" value="SERPENTINE RECEPTOR, CLASS J-RELATED"/>
    <property type="match status" value="1"/>
</dbReference>
<evidence type="ECO:0000313" key="3">
    <source>
        <dbReference type="Proteomes" id="UP000001940"/>
    </source>
</evidence>
<dbReference type="OMA" id="YLEICAF"/>
<dbReference type="InterPro" id="IPR019423">
    <property type="entry name" value="7TM_GPCR_serpentine_rcpt_Srj"/>
</dbReference>
<dbReference type="AlphaFoldDB" id="Q9N4Z1"/>
<dbReference type="PaxDb" id="6239-Y45G12A.1"/>
<feature type="transmembrane region" description="Helical" evidence="1">
    <location>
        <begin position="194"/>
        <end position="222"/>
    </location>
</feature>
<dbReference type="Proteomes" id="UP000001940">
    <property type="component" value="Chromosome V"/>
</dbReference>
<dbReference type="STRING" id="6239.Y45G12A.1.1"/>
<keyword evidence="3" id="KW-1185">Reference proteome</keyword>
<proteinExistence type="predicted"/>
<feature type="transmembrane region" description="Helical" evidence="1">
    <location>
        <begin position="243"/>
        <end position="269"/>
    </location>
</feature>
<dbReference type="UCSC" id="Y45G12A.1">
    <property type="organism name" value="c. elegans"/>
</dbReference>
<dbReference type="FunCoup" id="Q9N4Z1">
    <property type="interactions" value="4"/>
</dbReference>
<feature type="transmembrane region" description="Helical" evidence="1">
    <location>
        <begin position="127"/>
        <end position="148"/>
    </location>
</feature>
<dbReference type="WormBase" id="Y45G12A.1">
    <property type="protein sequence ID" value="CE38241"/>
    <property type="gene ID" value="WBGene00005634"/>
    <property type="gene designation" value="srj-55"/>
</dbReference>
<accession>Q9N4Z1</accession>
<dbReference type="OrthoDB" id="5804276at2759"/>
<feature type="transmembrane region" description="Helical" evidence="1">
    <location>
        <begin position="42"/>
        <end position="61"/>
    </location>
</feature>
<keyword evidence="1" id="KW-0812">Transmembrane</keyword>
<dbReference type="GeneID" id="189930"/>
<dbReference type="EMBL" id="BX284605">
    <property type="protein sequence ID" value="CCD70719.1"/>
    <property type="molecule type" value="Genomic_DNA"/>
</dbReference>
<evidence type="ECO:0000313" key="2">
    <source>
        <dbReference type="EMBL" id="CCD70719.1"/>
    </source>
</evidence>
<dbReference type="PANTHER" id="PTHR45907">
    <property type="entry name" value="SERPENTINE RECEPTOR, CLASS J"/>
    <property type="match status" value="1"/>
</dbReference>
<dbReference type="eggNOG" id="ENOG502R3HH">
    <property type="taxonomic scope" value="Eukaryota"/>
</dbReference>
<dbReference type="SMR" id="Q9N4Z1"/>
<keyword evidence="2" id="KW-0675">Receptor</keyword>
<reference evidence="2 3" key="1">
    <citation type="journal article" date="1998" name="Science">
        <title>Genome sequence of the nematode C. elegans: a platform for investigating biology.</title>
        <authorList>
            <consortium name="The C. elegans sequencing consortium"/>
            <person name="Sulson J.E."/>
            <person name="Waterston R."/>
        </authorList>
    </citation>
    <scope>NUCLEOTIDE SEQUENCE [LARGE SCALE GENOMIC DNA]</scope>
    <source>
        <strain evidence="2 3">Bristol N2</strain>
    </source>
</reference>
<sequence length="332" mass="38403">MLDQWFFLYIPLIFCGLSFLVNPVFIYLIFTEKSTNFGNYRYLLLYFALFNLIYSVVYVAVPLDIHSYRYCFFLTVRNGWFSEASEINFGIIALRCTMVAASYAVLLIHFIYRYLVIQNSSLTRHNFHWYLTISAVVFVVYFATWYAICYFPGRANVEIKEYIRKDFFEIYGTDSMDYNMLGALFHDGSNETVYLSWVATMTWTAISTASIIAFTVMTRMIVRKLRKISTNASKKTSKFQFELLRALIVQTVIPILISFSPCLLCWYSPMFGIPLAREINYLEICAFGVFPFADPVAIILCLPVFRKRIFCSCKSVPASVAGTTNSTNQRNS</sequence>
<organism evidence="2 3">
    <name type="scientific">Caenorhabditis elegans</name>
    <dbReference type="NCBI Taxonomy" id="6239"/>
    <lineage>
        <taxon>Eukaryota</taxon>
        <taxon>Metazoa</taxon>
        <taxon>Ecdysozoa</taxon>
        <taxon>Nematoda</taxon>
        <taxon>Chromadorea</taxon>
        <taxon>Rhabditida</taxon>
        <taxon>Rhabditina</taxon>
        <taxon>Rhabditomorpha</taxon>
        <taxon>Rhabditoidea</taxon>
        <taxon>Rhabditidae</taxon>
        <taxon>Peloderinae</taxon>
        <taxon>Caenorhabditis</taxon>
    </lineage>
</organism>
<dbReference type="Pfam" id="PF10319">
    <property type="entry name" value="7TM_GPCR_Srj"/>
    <property type="match status" value="1"/>
</dbReference>
<dbReference type="SUPFAM" id="SSF81321">
    <property type="entry name" value="Family A G protein-coupled receptor-like"/>
    <property type="match status" value="1"/>
</dbReference>
<dbReference type="KEGG" id="cel:CELE_Y45G12A.1"/>
<dbReference type="PhylomeDB" id="Q9N4Z1"/>
<feature type="transmembrane region" description="Helical" evidence="1">
    <location>
        <begin position="281"/>
        <end position="305"/>
    </location>
</feature>
<dbReference type="AGR" id="WB:WBGene00005634"/>
<dbReference type="CTD" id="189930"/>
<name>Q9N4Z1_CAEEL</name>
<feature type="transmembrane region" description="Helical" evidence="1">
    <location>
        <begin position="6"/>
        <end position="30"/>
    </location>
</feature>
<keyword evidence="1" id="KW-1133">Transmembrane helix</keyword>